<dbReference type="GO" id="GO:0009001">
    <property type="term" value="F:serine O-acetyltransferase activity"/>
    <property type="evidence" value="ECO:0007669"/>
    <property type="project" value="UniProtKB-EC"/>
</dbReference>
<dbReference type="InterPro" id="IPR001451">
    <property type="entry name" value="Hexapep"/>
</dbReference>
<dbReference type="SMART" id="SM00971">
    <property type="entry name" value="SATase_N"/>
    <property type="match status" value="1"/>
</dbReference>
<keyword evidence="9" id="KW-1185">Reference proteome</keyword>
<keyword evidence="6" id="KW-0012">Acyltransferase</keyword>
<evidence type="ECO:0000313" key="9">
    <source>
        <dbReference type="Proteomes" id="UP001161247"/>
    </source>
</evidence>
<dbReference type="EMBL" id="OX459118">
    <property type="protein sequence ID" value="CAI9087137.1"/>
    <property type="molecule type" value="Genomic_DNA"/>
</dbReference>
<dbReference type="Pfam" id="PF06426">
    <property type="entry name" value="SATase_N"/>
    <property type="match status" value="1"/>
</dbReference>
<dbReference type="InterPro" id="IPR045304">
    <property type="entry name" value="LbH_SAT"/>
</dbReference>
<dbReference type="InterPro" id="IPR042122">
    <property type="entry name" value="Ser_AcTrfase_N_sf"/>
</dbReference>
<evidence type="ECO:0000313" key="8">
    <source>
        <dbReference type="EMBL" id="CAI9087137.1"/>
    </source>
</evidence>
<dbReference type="GO" id="GO:0005737">
    <property type="term" value="C:cytoplasm"/>
    <property type="evidence" value="ECO:0007669"/>
    <property type="project" value="InterPro"/>
</dbReference>
<reference evidence="8" key="1">
    <citation type="submission" date="2023-03" db="EMBL/GenBank/DDBJ databases">
        <authorList>
            <person name="Julca I."/>
        </authorList>
    </citation>
    <scope>NUCLEOTIDE SEQUENCE</scope>
</reference>
<name>A0AAV1BYM8_OLDCO</name>
<dbReference type="Pfam" id="PF00132">
    <property type="entry name" value="Hexapep"/>
    <property type="match status" value="1"/>
</dbReference>
<organism evidence="8 9">
    <name type="scientific">Oldenlandia corymbosa var. corymbosa</name>
    <dbReference type="NCBI Taxonomy" id="529605"/>
    <lineage>
        <taxon>Eukaryota</taxon>
        <taxon>Viridiplantae</taxon>
        <taxon>Streptophyta</taxon>
        <taxon>Embryophyta</taxon>
        <taxon>Tracheophyta</taxon>
        <taxon>Spermatophyta</taxon>
        <taxon>Magnoliopsida</taxon>
        <taxon>eudicotyledons</taxon>
        <taxon>Gunneridae</taxon>
        <taxon>Pentapetalae</taxon>
        <taxon>asterids</taxon>
        <taxon>lamiids</taxon>
        <taxon>Gentianales</taxon>
        <taxon>Rubiaceae</taxon>
        <taxon>Rubioideae</taxon>
        <taxon>Spermacoceae</taxon>
        <taxon>Hedyotis-Oldenlandia complex</taxon>
        <taxon>Oldenlandia</taxon>
    </lineage>
</organism>
<evidence type="ECO:0000256" key="4">
    <source>
        <dbReference type="ARBA" id="ARBA00022605"/>
    </source>
</evidence>
<dbReference type="PANTHER" id="PTHR42811">
    <property type="entry name" value="SERINE ACETYLTRANSFERASE"/>
    <property type="match status" value="1"/>
</dbReference>
<dbReference type="Gene3D" id="2.160.10.10">
    <property type="entry name" value="Hexapeptide repeat proteins"/>
    <property type="match status" value="1"/>
</dbReference>
<dbReference type="InterPro" id="IPR011004">
    <property type="entry name" value="Trimer_LpxA-like_sf"/>
</dbReference>
<dbReference type="AlphaFoldDB" id="A0AAV1BYM8"/>
<dbReference type="InterPro" id="IPR018357">
    <property type="entry name" value="Hexapep_transf_CS"/>
</dbReference>
<dbReference type="EC" id="2.3.1.30" evidence="3"/>
<sequence>MVPCIDDSRINDRNGVDSCINNPLSNLITSSNTTQALMTLHEKNHPSPRDMDPIWLKIHQEASLGEKQEPILSTFFRSTILSFDSLESALANLLAVKLCNPYLSRETLYGEFLLALQETDEILQGNIREAIRADLRAWRERDPACLSYLHCFLDFKGFQACQAYRISHTLWLLGRRGLALIIQARVSEVFGVDIHPRAKIGKGIVIDHATGVVIGETCVVGDNVTIFHNVTLGGRGEEIWAGGEFQRTGFIVWQAPNPHELLGGNQYDEVFSGEQRRRHPEIGDGVLIGAGAKVLGNIRVGNGARIGAASLVLKDVPPLATAVGNPARLVHHKRKKIPP</sequence>
<accession>A0AAV1BYM8</accession>
<evidence type="ECO:0000256" key="2">
    <source>
        <dbReference type="ARBA" id="ARBA00007274"/>
    </source>
</evidence>
<evidence type="ECO:0000256" key="3">
    <source>
        <dbReference type="ARBA" id="ARBA00013266"/>
    </source>
</evidence>
<evidence type="ECO:0000259" key="7">
    <source>
        <dbReference type="SMART" id="SM00971"/>
    </source>
</evidence>
<dbReference type="PROSITE" id="PS00101">
    <property type="entry name" value="HEXAPEP_TRANSFERASES"/>
    <property type="match status" value="1"/>
</dbReference>
<proteinExistence type="inferred from homology"/>
<dbReference type="Proteomes" id="UP001161247">
    <property type="component" value="Chromosome 1"/>
</dbReference>
<dbReference type="Gene3D" id="1.10.3130.10">
    <property type="entry name" value="serine acetyltransferase, domain 1"/>
    <property type="match status" value="1"/>
</dbReference>
<dbReference type="GO" id="GO:0006535">
    <property type="term" value="P:cysteine biosynthetic process from serine"/>
    <property type="evidence" value="ECO:0007669"/>
    <property type="project" value="InterPro"/>
</dbReference>
<evidence type="ECO:0000256" key="5">
    <source>
        <dbReference type="ARBA" id="ARBA00022679"/>
    </source>
</evidence>
<dbReference type="CDD" id="cd03354">
    <property type="entry name" value="LbH_SAT"/>
    <property type="match status" value="1"/>
</dbReference>
<gene>
    <name evidence="8" type="ORF">OLC1_LOCUS44</name>
</gene>
<keyword evidence="4" id="KW-0028">Amino-acid biosynthesis</keyword>
<evidence type="ECO:0000256" key="6">
    <source>
        <dbReference type="ARBA" id="ARBA00023315"/>
    </source>
</evidence>
<dbReference type="InterPro" id="IPR010493">
    <property type="entry name" value="Ser_AcTrfase_N"/>
</dbReference>
<evidence type="ECO:0000256" key="1">
    <source>
        <dbReference type="ARBA" id="ARBA00004876"/>
    </source>
</evidence>
<comment type="pathway">
    <text evidence="1">Amino-acid biosynthesis; L-cysteine biosynthesis; L-cysteine from L-serine: step 1/2.</text>
</comment>
<dbReference type="SUPFAM" id="SSF51161">
    <property type="entry name" value="Trimeric LpxA-like enzymes"/>
    <property type="match status" value="1"/>
</dbReference>
<comment type="similarity">
    <text evidence="2">Belongs to the transferase hexapeptide repeat family.</text>
</comment>
<feature type="domain" description="Serine acetyltransferase N-terminal" evidence="7">
    <location>
        <begin position="54"/>
        <end position="163"/>
    </location>
</feature>
<keyword evidence="5" id="KW-0808">Transferase</keyword>
<protein>
    <recommendedName>
        <fullName evidence="3">serine O-acetyltransferase</fullName>
        <ecNumber evidence="3">2.3.1.30</ecNumber>
    </recommendedName>
</protein>